<feature type="domain" description="Catechol dioxygenase N-terminal" evidence="2">
    <location>
        <begin position="32"/>
        <end position="98"/>
    </location>
</feature>
<dbReference type="InterPro" id="IPR007535">
    <property type="entry name" value="Catechol_dOase_N"/>
</dbReference>
<dbReference type="GO" id="GO:0009712">
    <property type="term" value="P:catechol-containing compound metabolic process"/>
    <property type="evidence" value="ECO:0007669"/>
    <property type="project" value="InterPro"/>
</dbReference>
<dbReference type="InterPro" id="IPR050770">
    <property type="entry name" value="Intradiol_RC_Dioxygenase"/>
</dbReference>
<dbReference type="KEGG" id="mbrn:26245915"/>
<evidence type="ECO:0000313" key="3">
    <source>
        <dbReference type="EMBL" id="QLI64778.1"/>
    </source>
</evidence>
<accession>A0A7D5URB0</accession>
<dbReference type="PANTHER" id="PTHR33711:SF5">
    <property type="entry name" value="INTRADIOL RING-CLEAVAGE DIOXYGENASE PRCA"/>
    <property type="match status" value="1"/>
</dbReference>
<dbReference type="SUPFAM" id="SSF49482">
    <property type="entry name" value="Aromatic compound dioxygenase"/>
    <property type="match status" value="1"/>
</dbReference>
<dbReference type="Proteomes" id="UP000510686">
    <property type="component" value="Chromosome 1"/>
</dbReference>
<dbReference type="Gene3D" id="2.60.130.10">
    <property type="entry name" value="Aromatic compound dioxygenase"/>
    <property type="match status" value="1"/>
</dbReference>
<evidence type="ECO:0000313" key="4">
    <source>
        <dbReference type="Proteomes" id="UP000510686"/>
    </source>
</evidence>
<dbReference type="EMBL" id="CP058932">
    <property type="protein sequence ID" value="QLI64778.1"/>
    <property type="molecule type" value="Genomic_DNA"/>
</dbReference>
<keyword evidence="1" id="KW-0472">Membrane</keyword>
<keyword evidence="3" id="KW-0560">Oxidoreductase</keyword>
<dbReference type="GeneID" id="26245915"/>
<keyword evidence="3" id="KW-0223">Dioxygenase</keyword>
<evidence type="ECO:0000256" key="1">
    <source>
        <dbReference type="SAM" id="Phobius"/>
    </source>
</evidence>
<dbReference type="PANTHER" id="PTHR33711">
    <property type="entry name" value="DIOXYGENASE, PUTATIVE (AFU_ORTHOLOGUE AFUA_2G02910)-RELATED"/>
    <property type="match status" value="1"/>
</dbReference>
<dbReference type="GO" id="GO:0005506">
    <property type="term" value="F:iron ion binding"/>
    <property type="evidence" value="ECO:0007669"/>
    <property type="project" value="InterPro"/>
</dbReference>
<feature type="transmembrane region" description="Helical" evidence="1">
    <location>
        <begin position="210"/>
        <end position="229"/>
    </location>
</feature>
<name>A0A7D5URB0_9HYPO</name>
<dbReference type="AlphaFoldDB" id="A0A7D5URB0"/>
<keyword evidence="1" id="KW-0812">Transmembrane</keyword>
<dbReference type="GO" id="GO:0018576">
    <property type="term" value="F:catechol 1,2-dioxygenase activity"/>
    <property type="evidence" value="ECO:0007669"/>
    <property type="project" value="InterPro"/>
</dbReference>
<reference evidence="3 4" key="1">
    <citation type="submission" date="2020-07" db="EMBL/GenBank/DDBJ databases">
        <title>Telomere length de novo assembly of all 7 chromosomes of the fungus, Metarhizium brunneum, using a novel assembly pipeline.</title>
        <authorList>
            <person name="Saud z."/>
            <person name="Kortsinoglou A."/>
            <person name="Kouvelis V.N."/>
            <person name="Butt T.M."/>
        </authorList>
    </citation>
    <scope>NUCLEOTIDE SEQUENCE [LARGE SCALE GENOMIC DNA]</scope>
    <source>
        <strain evidence="3 4">4556</strain>
    </source>
</reference>
<evidence type="ECO:0000259" key="2">
    <source>
        <dbReference type="Pfam" id="PF04444"/>
    </source>
</evidence>
<proteinExistence type="predicted"/>
<keyword evidence="4" id="KW-1185">Reference proteome</keyword>
<dbReference type="RefSeq" id="XP_014541280.1">
    <property type="nucleotide sequence ID" value="XM_014685794.1"/>
</dbReference>
<protein>
    <submittedName>
        <fullName evidence="3">Catechol 1,2-dioxygenase</fullName>
    </submittedName>
</protein>
<dbReference type="InterPro" id="IPR015889">
    <property type="entry name" value="Intradiol_dOase_core"/>
</dbReference>
<organism evidence="3 4">
    <name type="scientific">Metarhizium brunneum</name>
    <dbReference type="NCBI Taxonomy" id="500148"/>
    <lineage>
        <taxon>Eukaryota</taxon>
        <taxon>Fungi</taxon>
        <taxon>Dikarya</taxon>
        <taxon>Ascomycota</taxon>
        <taxon>Pezizomycotina</taxon>
        <taxon>Sordariomycetes</taxon>
        <taxon>Hypocreomycetidae</taxon>
        <taxon>Hypocreales</taxon>
        <taxon>Clavicipitaceae</taxon>
        <taxon>Metarhizium</taxon>
    </lineage>
</organism>
<dbReference type="Pfam" id="PF04444">
    <property type="entry name" value="Dioxygenase_N"/>
    <property type="match status" value="1"/>
</dbReference>
<gene>
    <name evidence="3" type="primary">HQD2_0</name>
    <name evidence="3" type="ORF">G6M90_00g028870</name>
</gene>
<sequence>MRYNEFSDQNSRFDPDFAKLVAETTGPNATTRHEHIITSFIRHVHDFARDVKLTHDEWMTGVDYINSLGQHFTAKSHEAFRLRDMLGLGSLVEEIENKTIPCGSSNSTSSAVLGPLWAPDAPFRENGASIIHGSVPTARGQDARQGFGSRHGHTDIRGNCCWVLARCFAPQSDNIRKTMSATCPMLIAEITCTDHASFCLNDRVSTLKTYGTLLLIIFEIPCNLLWKLIGSGWFLPLSDVLFGMASIGTVFMRLKKP</sequence>
<keyword evidence="1" id="KW-1133">Transmembrane helix</keyword>
<dbReference type="OrthoDB" id="5238185at2759"/>